<dbReference type="OrthoDB" id="3059471at2759"/>
<evidence type="ECO:0000313" key="4">
    <source>
        <dbReference type="Proteomes" id="UP000724874"/>
    </source>
</evidence>
<feature type="compositionally biased region" description="Basic and acidic residues" evidence="1">
    <location>
        <begin position="184"/>
        <end position="203"/>
    </location>
</feature>
<sequence>MVVATPALLAILLALAFFAVPSLFLILWATATVSFGIVFVILSGLIPLSFKLLLISISTIPLAGIAVGLFVGANAASQFIIKKLPTEGANSGPLIHAVKDVEWKQIMDEVKIFGNQLGQRFPGIAGALLVLYDILQTISRAFLFTFGITCAAPDRDLNGENTSRSALRPTFSADESTGGAITQHENEKLARIDPADIPEKSRQTEPSSGALKQRATFANPSDDIIE</sequence>
<feature type="region of interest" description="Disordered" evidence="1">
    <location>
        <begin position="158"/>
        <end position="226"/>
    </location>
</feature>
<reference evidence="3" key="1">
    <citation type="submission" date="2020-11" db="EMBL/GenBank/DDBJ databases">
        <authorList>
            <consortium name="DOE Joint Genome Institute"/>
            <person name="Ahrendt S."/>
            <person name="Riley R."/>
            <person name="Andreopoulos W."/>
            <person name="LaButti K."/>
            <person name="Pangilinan J."/>
            <person name="Ruiz-duenas F.J."/>
            <person name="Barrasa J.M."/>
            <person name="Sanchez-Garcia M."/>
            <person name="Camarero S."/>
            <person name="Miyauchi S."/>
            <person name="Serrano A."/>
            <person name="Linde D."/>
            <person name="Babiker R."/>
            <person name="Drula E."/>
            <person name="Ayuso-Fernandez I."/>
            <person name="Pacheco R."/>
            <person name="Padilla G."/>
            <person name="Ferreira P."/>
            <person name="Barriuso J."/>
            <person name="Kellner H."/>
            <person name="Castanera R."/>
            <person name="Alfaro M."/>
            <person name="Ramirez L."/>
            <person name="Pisabarro A.G."/>
            <person name="Kuo A."/>
            <person name="Tritt A."/>
            <person name="Lipzen A."/>
            <person name="He G."/>
            <person name="Yan M."/>
            <person name="Ng V."/>
            <person name="Cullen D."/>
            <person name="Martin F."/>
            <person name="Rosso M.-N."/>
            <person name="Henrissat B."/>
            <person name="Hibbett D."/>
            <person name="Martinez A.T."/>
            <person name="Grigoriev I.V."/>
        </authorList>
    </citation>
    <scope>NUCLEOTIDE SEQUENCE</scope>
    <source>
        <strain evidence="3">AH 44721</strain>
    </source>
</reference>
<proteinExistence type="predicted"/>
<evidence type="ECO:0000313" key="3">
    <source>
        <dbReference type="EMBL" id="KAF8895878.1"/>
    </source>
</evidence>
<accession>A0A9P5NLL1</accession>
<evidence type="ECO:0000256" key="2">
    <source>
        <dbReference type="SAM" id="Phobius"/>
    </source>
</evidence>
<dbReference type="EMBL" id="JADNYJ010000060">
    <property type="protein sequence ID" value="KAF8895878.1"/>
    <property type="molecule type" value="Genomic_DNA"/>
</dbReference>
<keyword evidence="2" id="KW-0812">Transmembrane</keyword>
<evidence type="ECO:0000256" key="1">
    <source>
        <dbReference type="SAM" id="MobiDB-lite"/>
    </source>
</evidence>
<name>A0A9P5NLL1_GYMJU</name>
<gene>
    <name evidence="3" type="ORF">CPB84DRAFT_1848213</name>
</gene>
<organism evidence="3 4">
    <name type="scientific">Gymnopilus junonius</name>
    <name type="common">Spectacular rustgill mushroom</name>
    <name type="synonym">Gymnopilus spectabilis subsp. junonius</name>
    <dbReference type="NCBI Taxonomy" id="109634"/>
    <lineage>
        <taxon>Eukaryota</taxon>
        <taxon>Fungi</taxon>
        <taxon>Dikarya</taxon>
        <taxon>Basidiomycota</taxon>
        <taxon>Agaricomycotina</taxon>
        <taxon>Agaricomycetes</taxon>
        <taxon>Agaricomycetidae</taxon>
        <taxon>Agaricales</taxon>
        <taxon>Agaricineae</taxon>
        <taxon>Hymenogastraceae</taxon>
        <taxon>Gymnopilus</taxon>
    </lineage>
</organism>
<protein>
    <submittedName>
        <fullName evidence="3">Uncharacterized protein</fullName>
    </submittedName>
</protein>
<keyword evidence="2" id="KW-0472">Membrane</keyword>
<feature type="transmembrane region" description="Helical" evidence="2">
    <location>
        <begin position="26"/>
        <end position="45"/>
    </location>
</feature>
<comment type="caution">
    <text evidence="3">The sequence shown here is derived from an EMBL/GenBank/DDBJ whole genome shotgun (WGS) entry which is preliminary data.</text>
</comment>
<dbReference type="Proteomes" id="UP000724874">
    <property type="component" value="Unassembled WGS sequence"/>
</dbReference>
<feature type="transmembrane region" description="Helical" evidence="2">
    <location>
        <begin position="52"/>
        <end position="73"/>
    </location>
</feature>
<keyword evidence="2" id="KW-1133">Transmembrane helix</keyword>
<dbReference type="AlphaFoldDB" id="A0A9P5NLL1"/>
<keyword evidence="4" id="KW-1185">Reference proteome</keyword>